<dbReference type="GO" id="GO:0004497">
    <property type="term" value="F:monooxygenase activity"/>
    <property type="evidence" value="ECO:0007669"/>
    <property type="project" value="UniProtKB-KW"/>
</dbReference>
<dbReference type="InterPro" id="IPR036188">
    <property type="entry name" value="FAD/NAD-bd_sf"/>
</dbReference>
<name>A0A7S0GCS9_9STRA</name>
<dbReference type="PRINTS" id="PR00420">
    <property type="entry name" value="RNGMNOXGNASE"/>
</dbReference>
<protein>
    <recommendedName>
        <fullName evidence="3">FAD-binding domain-containing protein</fullName>
    </recommendedName>
</protein>
<accession>A0A7S0GCS9</accession>
<evidence type="ECO:0000259" key="3">
    <source>
        <dbReference type="Pfam" id="PF01494"/>
    </source>
</evidence>
<dbReference type="GO" id="GO:0071949">
    <property type="term" value="F:FAD binding"/>
    <property type="evidence" value="ECO:0007669"/>
    <property type="project" value="InterPro"/>
</dbReference>
<dbReference type="Pfam" id="PF01494">
    <property type="entry name" value="FAD_binding_3"/>
    <property type="match status" value="1"/>
</dbReference>
<sequence>MNASDEANTTLVVGGGLAGLATALALRNIAGLSEVRIVEASTDESFNNIQEGAGVQLGPNGLRALRFIGGEALLSKIMENGVELKGTVIVISSKMDPMVIPDTAEADTGLSQVFIPWGVMRSLLAEQLPSDSISTGVGGDITGYQPVESTIQPMITPDEPFLPQSFDLVVGADGAASTFRHLIQNDATFLPPNEAQAARRSDLKDGGRMNIKAVVPKKMDEASFKPGHSYAHFAAGGGVACFAGPASADSTYWAISIADEKKDEETEDVFEFLSDIDMNDNKAVKQTLLSKLKGLELEECQFVIDLIESTESECIYLQRSIEAESIGPSLVSKDNNIVLVGDAAHCMSNSYGQSSNFAFEDAASLAVCIRDGKDLGSALETFSESRVARCIEMQTRSAERAAKAMKGEQVEDVSKWIFEWDIQ</sequence>
<feature type="domain" description="FAD-binding" evidence="3">
    <location>
        <begin position="334"/>
        <end position="386"/>
    </location>
</feature>
<evidence type="ECO:0000256" key="1">
    <source>
        <dbReference type="ARBA" id="ARBA00023002"/>
    </source>
</evidence>
<dbReference type="AlphaFoldDB" id="A0A7S0GCS9"/>
<reference evidence="4" key="1">
    <citation type="submission" date="2021-01" db="EMBL/GenBank/DDBJ databases">
        <authorList>
            <person name="Corre E."/>
            <person name="Pelletier E."/>
            <person name="Niang G."/>
            <person name="Scheremetjew M."/>
            <person name="Finn R."/>
            <person name="Kale V."/>
            <person name="Holt S."/>
            <person name="Cochrane G."/>
            <person name="Meng A."/>
            <person name="Brown T."/>
            <person name="Cohen L."/>
        </authorList>
    </citation>
    <scope>NUCLEOTIDE SEQUENCE</scope>
    <source>
        <strain evidence="4">CCAP1064/1</strain>
    </source>
</reference>
<dbReference type="SUPFAM" id="SSF51905">
    <property type="entry name" value="FAD/NAD(P)-binding domain"/>
    <property type="match status" value="1"/>
</dbReference>
<keyword evidence="2" id="KW-0503">Monooxygenase</keyword>
<dbReference type="EMBL" id="HBEL01027196">
    <property type="protein sequence ID" value="CAD8416407.1"/>
    <property type="molecule type" value="Transcribed_RNA"/>
</dbReference>
<dbReference type="PANTHER" id="PTHR13789:SF309">
    <property type="entry name" value="PUTATIVE (AFU_ORTHOLOGUE AFUA_6G14510)-RELATED"/>
    <property type="match status" value="1"/>
</dbReference>
<keyword evidence="1" id="KW-0560">Oxidoreductase</keyword>
<gene>
    <name evidence="4" type="ORF">PINE0816_LOCUS12542</name>
</gene>
<dbReference type="InterPro" id="IPR050493">
    <property type="entry name" value="FAD-dep_Monooxygenase_BioMet"/>
</dbReference>
<dbReference type="PANTHER" id="PTHR13789">
    <property type="entry name" value="MONOOXYGENASE"/>
    <property type="match status" value="1"/>
</dbReference>
<organism evidence="4">
    <name type="scientific">Proboscia inermis</name>
    <dbReference type="NCBI Taxonomy" id="420281"/>
    <lineage>
        <taxon>Eukaryota</taxon>
        <taxon>Sar</taxon>
        <taxon>Stramenopiles</taxon>
        <taxon>Ochrophyta</taxon>
        <taxon>Bacillariophyta</taxon>
        <taxon>Coscinodiscophyceae</taxon>
        <taxon>Rhizosoleniophycidae</taxon>
        <taxon>Rhizosoleniales</taxon>
        <taxon>Rhizosoleniaceae</taxon>
        <taxon>Proboscia</taxon>
    </lineage>
</organism>
<dbReference type="Gene3D" id="3.50.50.60">
    <property type="entry name" value="FAD/NAD(P)-binding domain"/>
    <property type="match status" value="1"/>
</dbReference>
<dbReference type="InterPro" id="IPR002938">
    <property type="entry name" value="FAD-bd"/>
</dbReference>
<evidence type="ECO:0000256" key="2">
    <source>
        <dbReference type="ARBA" id="ARBA00023033"/>
    </source>
</evidence>
<proteinExistence type="predicted"/>
<evidence type="ECO:0000313" key="4">
    <source>
        <dbReference type="EMBL" id="CAD8416407.1"/>
    </source>
</evidence>